<evidence type="ECO:0000259" key="3">
    <source>
        <dbReference type="PROSITE" id="PS50190"/>
    </source>
</evidence>
<feature type="domain" description="PH" evidence="2">
    <location>
        <begin position="623"/>
        <end position="744"/>
    </location>
</feature>
<dbReference type="Gene3D" id="2.30.29.30">
    <property type="entry name" value="Pleckstrin-homology domain (PH domain)/Phosphotyrosine-binding domain (PTB)"/>
    <property type="match status" value="1"/>
</dbReference>
<dbReference type="Pfam" id="PF15410">
    <property type="entry name" value="PH_9"/>
    <property type="match status" value="1"/>
</dbReference>
<dbReference type="SUPFAM" id="SSF50729">
    <property type="entry name" value="PH domain-like"/>
    <property type="match status" value="1"/>
</dbReference>
<proteinExistence type="predicted"/>
<comment type="caution">
    <text evidence="4">The sequence shown here is derived from an EMBL/GenBank/DDBJ whole genome shotgun (WGS) entry which is preliminary data.</text>
</comment>
<dbReference type="PANTHER" id="PTHR10663:SF405">
    <property type="entry name" value="ARF GUANINE NUCLEOTIDE EXCHANGE FACTOR SYT1"/>
    <property type="match status" value="1"/>
</dbReference>
<dbReference type="CDD" id="cd00171">
    <property type="entry name" value="Sec7"/>
    <property type="match status" value="1"/>
</dbReference>
<evidence type="ECO:0000259" key="2">
    <source>
        <dbReference type="PROSITE" id="PS50003"/>
    </source>
</evidence>
<feature type="region of interest" description="Disordered" evidence="1">
    <location>
        <begin position="525"/>
        <end position="571"/>
    </location>
</feature>
<keyword evidence="5" id="KW-1185">Reference proteome</keyword>
<dbReference type="Gene3D" id="1.10.1000.11">
    <property type="entry name" value="Arf Nucleotide-binding Site Opener,domain 2"/>
    <property type="match status" value="1"/>
</dbReference>
<dbReference type="PANTHER" id="PTHR10663">
    <property type="entry name" value="GUANYL-NUCLEOTIDE EXCHANGE FACTOR"/>
    <property type="match status" value="1"/>
</dbReference>
<protein>
    <recommendedName>
        <fullName evidence="6">SEC7 domain-containing protein</fullName>
    </recommendedName>
</protein>
<dbReference type="GO" id="GO:0032012">
    <property type="term" value="P:regulation of ARF protein signal transduction"/>
    <property type="evidence" value="ECO:0007669"/>
    <property type="project" value="InterPro"/>
</dbReference>
<feature type="compositionally biased region" description="Polar residues" evidence="1">
    <location>
        <begin position="541"/>
        <end position="569"/>
    </location>
</feature>
<dbReference type="STRING" id="1806994.A0A507CCI7"/>
<dbReference type="InterPro" id="IPR041681">
    <property type="entry name" value="PH_9"/>
</dbReference>
<dbReference type="FunFam" id="1.10.1000.11:FF:000002">
    <property type="entry name" value="Cytohesin 1"/>
    <property type="match status" value="1"/>
</dbReference>
<dbReference type="SUPFAM" id="SSF48425">
    <property type="entry name" value="Sec7 domain"/>
    <property type="match status" value="1"/>
</dbReference>
<dbReference type="SMART" id="SM00233">
    <property type="entry name" value="PH"/>
    <property type="match status" value="1"/>
</dbReference>
<feature type="domain" description="SEC7" evidence="3">
    <location>
        <begin position="274"/>
        <end position="455"/>
    </location>
</feature>
<evidence type="ECO:0000313" key="5">
    <source>
        <dbReference type="Proteomes" id="UP000319731"/>
    </source>
</evidence>
<dbReference type="RefSeq" id="XP_031026178.1">
    <property type="nucleotide sequence ID" value="XM_031167787.1"/>
</dbReference>
<sequence length="874" mass="95552">MTTLPRHGEANSDIDSLLCSSNSKLPVTDSFVVDEIPPPPYSNAAKQVSDVKTSYADCDYIIYGGIPDILPKSGVVPPTGTPQTSSIQSSMDKVETSQRISVAIQRPASIIRDEHVITLNISRNAASSVASSESSLTQEGISTPPQPKSSASSIRHVKHSRTMSARITANFVDQNGGSLGGVTIDTATPSSPSEVANTTAGGEQTILLTISLTTNVAPSTTATSTEPSPAILSSTGSIKTVDEPISDEDASNLETVAELISKAKIEIPGKTNVGHRRMRSNTASAFGAAEMLEMQRLTLQGSDVHKETPAEYLLKLEATVNKRELAKLVSKSDDFHAKVLECLVKRYSFKDHAVDTALRKFLFSFLLPPEAQQIDRVLKQFALQYHSDNPGLFNSADDVHITAFAIVMLNSDLHSVGQRTKMTRQQFVSNTRSAGSYNALPAEVLEMIYENIRAEPVQYMTDDIEMDGTSLMDKNADSKWTWASPKASINDCTDATGTERRTSYECINLISFEYPAQPVQALFQEDASPPSSPKPLRGTFEPTTLSTSVSDDNLFTTGASEASPPSSDVSPALAKKFGNKIHGRAVSASPTPSTFVRSRRASVAVVPTSTTTEGDQVAIAIARSARDGILRRKWDKKEQGERAVSRGWTSFYAVLSGTQLLLFKDFEWFTARRGLDTLDADIRNIPKPTYILSMENSIALFDPSYSRRSHCFRMSCPNGAQFIFQSTSWVEARDWVQDVNFAATFKTAGVRPRGTSLGWSRVINQLTNEDRIRLLENCVIDEGEGRAAVIKSKIGEFLNTLTSLETQIDNEMLVIDHLSLVKPMSKVIKVKLVESLDAHLVTLKKAKIDAERLKCYCYFLDADMRAVQTVVKTL</sequence>
<dbReference type="InterPro" id="IPR001849">
    <property type="entry name" value="PH_domain"/>
</dbReference>
<dbReference type="InterPro" id="IPR011993">
    <property type="entry name" value="PH-like_dom_sf"/>
</dbReference>
<evidence type="ECO:0000256" key="1">
    <source>
        <dbReference type="SAM" id="MobiDB-lite"/>
    </source>
</evidence>
<dbReference type="InterPro" id="IPR023394">
    <property type="entry name" value="Sec7_C_sf"/>
</dbReference>
<evidence type="ECO:0000313" key="4">
    <source>
        <dbReference type="EMBL" id="TPX35746.1"/>
    </source>
</evidence>
<dbReference type="InterPro" id="IPR000904">
    <property type="entry name" value="Sec7_dom"/>
</dbReference>
<dbReference type="AlphaFoldDB" id="A0A507CCI7"/>
<dbReference type="Pfam" id="PF01369">
    <property type="entry name" value="Sec7"/>
    <property type="match status" value="1"/>
</dbReference>
<organism evidence="4 5">
    <name type="scientific">Synchytrium microbalum</name>
    <dbReference type="NCBI Taxonomy" id="1806994"/>
    <lineage>
        <taxon>Eukaryota</taxon>
        <taxon>Fungi</taxon>
        <taxon>Fungi incertae sedis</taxon>
        <taxon>Chytridiomycota</taxon>
        <taxon>Chytridiomycota incertae sedis</taxon>
        <taxon>Chytridiomycetes</taxon>
        <taxon>Synchytriales</taxon>
        <taxon>Synchytriaceae</taxon>
        <taxon>Synchytrium</taxon>
    </lineage>
</organism>
<name>A0A507CCI7_9FUNG</name>
<dbReference type="OrthoDB" id="430364at2759"/>
<dbReference type="GeneID" id="42003084"/>
<dbReference type="InterPro" id="IPR035999">
    <property type="entry name" value="Sec7_dom_sf"/>
</dbReference>
<dbReference type="Proteomes" id="UP000319731">
    <property type="component" value="Unassembled WGS sequence"/>
</dbReference>
<gene>
    <name evidence="4" type="ORF">SmJEL517_g01859</name>
</gene>
<feature type="compositionally biased region" description="Polar residues" evidence="1">
    <location>
        <begin position="136"/>
        <end position="153"/>
    </location>
</feature>
<dbReference type="GO" id="GO:0005085">
    <property type="term" value="F:guanyl-nucleotide exchange factor activity"/>
    <property type="evidence" value="ECO:0007669"/>
    <property type="project" value="InterPro"/>
</dbReference>
<dbReference type="PROSITE" id="PS50003">
    <property type="entry name" value="PH_DOMAIN"/>
    <property type="match status" value="1"/>
</dbReference>
<feature type="region of interest" description="Disordered" evidence="1">
    <location>
        <begin position="131"/>
        <end position="154"/>
    </location>
</feature>
<dbReference type="PROSITE" id="PS50190">
    <property type="entry name" value="SEC7"/>
    <property type="match status" value="1"/>
</dbReference>
<accession>A0A507CCI7</accession>
<evidence type="ECO:0008006" key="6">
    <source>
        <dbReference type="Google" id="ProtNLM"/>
    </source>
</evidence>
<dbReference type="EMBL" id="QEAO01000007">
    <property type="protein sequence ID" value="TPX35746.1"/>
    <property type="molecule type" value="Genomic_DNA"/>
</dbReference>
<reference evidence="4 5" key="1">
    <citation type="journal article" date="2019" name="Sci. Rep.">
        <title>Comparative genomics of chytrid fungi reveal insights into the obligate biotrophic and pathogenic lifestyle of Synchytrium endobioticum.</title>
        <authorList>
            <person name="van de Vossenberg B.T.L.H."/>
            <person name="Warris S."/>
            <person name="Nguyen H.D.T."/>
            <person name="van Gent-Pelzer M.P.E."/>
            <person name="Joly D.L."/>
            <person name="van de Geest H.C."/>
            <person name="Bonants P.J.M."/>
            <person name="Smith D.S."/>
            <person name="Levesque C.A."/>
            <person name="van der Lee T.A.J."/>
        </authorList>
    </citation>
    <scope>NUCLEOTIDE SEQUENCE [LARGE SCALE GENOMIC DNA]</scope>
    <source>
        <strain evidence="4 5">JEL517</strain>
    </source>
</reference>
<dbReference type="SMART" id="SM00222">
    <property type="entry name" value="Sec7"/>
    <property type="match status" value="1"/>
</dbReference>